<feature type="region of interest" description="Disordered" evidence="5">
    <location>
        <begin position="831"/>
        <end position="879"/>
    </location>
</feature>
<feature type="compositionally biased region" description="Low complexity" evidence="5">
    <location>
        <begin position="647"/>
        <end position="656"/>
    </location>
</feature>
<feature type="compositionally biased region" description="Polar residues" evidence="5">
    <location>
        <begin position="48"/>
        <end position="59"/>
    </location>
</feature>
<dbReference type="Gene3D" id="3.30.70.330">
    <property type="match status" value="3"/>
</dbReference>
<accession>A0ABM0TSY1</accession>
<reference evidence="8" key="1">
    <citation type="journal article" date="2014" name="Nat. Commun.">
        <title>The emerging biofuel crop Camelina sativa retains a highly undifferentiated hexaploid genome structure.</title>
        <authorList>
            <person name="Kagale S."/>
            <person name="Koh C."/>
            <person name="Nixon J."/>
            <person name="Bollina V."/>
            <person name="Clarke W.E."/>
            <person name="Tuteja R."/>
            <person name="Spillane C."/>
            <person name="Robinson S.J."/>
            <person name="Links M.G."/>
            <person name="Clarke C."/>
            <person name="Higgins E.E."/>
            <person name="Huebert T."/>
            <person name="Sharpe A.G."/>
            <person name="Parkin I.A."/>
        </authorList>
    </citation>
    <scope>NUCLEOTIDE SEQUENCE [LARGE SCALE GENOMIC DNA]</scope>
    <source>
        <strain evidence="8">cv. DH55</strain>
    </source>
</reference>
<sequence length="1386" mass="150634">MELSVSSPKQSVLSPPECMSDPEEEHEISEEEDDDRNHKHRRKEEARSQSLEQDSSDQGFSRPYRKNYRHNENGNSFSEQEKRPFGAGSGQRVQYDNQRMRSNPMFSRDSGPGRGRGNYGSWAQRDSRFNPVDLSSHMVQVRSMAPNMFGGRGLAGVSAAQSAPWPAFGMIPGVPNGGLDGFHHLQGSLRPPLNAPLNMGIPRQRCRDFEERGFCLRGDMCPMEHGMNRIVVDDVQSLSQFNLPVSVPGAPHLAASSKPVTAQFGGANFMNAKGAHGRINEVGMTVDGLGYGDAYPSAGGTDFYDPDQPLWNNSTGETSGAISTLNSHGIDENVAPVDDNNQDGAENGCGIRDSRSTSQSVWGRMRGSNSQANSKEKTDAVLNSSAGLEDQLKEVSVNISRHGKQNYVGESVTKVVDSSSTSNDAMNNTRKSTQKAMRTLFVNNVPHESNRRDLILAHFQKFGKVIDIHIPLNSERAFVQFSKREEAESALRAPDAVMGNRFIKLWWANRDSIPDNGLSTGNGASMKGRGMTASGGQNQLPIAAALKSNHVNSMAKGPAFHTGGAPSSSEQSKPVVATSGPKVTLLQRKKADTLEQLKETLRKKQEMLEQKRNEYRKKLATLEKQGTVVKGEEADEPDAKRAKVDAASDSGAAIASPKTESSTDKRVPIQKPLSTCKLSTETPSPDSKNLKQRPYSYTTSLKAPMANRYKLDNRTTTIKVVPPLPTGVDDVQSLSQFNLPVSVPGAPHLAASSKPVTAQFGGANFMNAKGAHGRINEVGMTVDGLGYGDAYPSAGGTDFYDPDQPLWNNSTGETSGAISTLNSHGIDENVAPVDDNNQDGAENGCGIRDSRSTSQSVWGRMRGSNSQANSKEKTDAVLNSSAGLEDQLKEVSVNISRHGKQNYVGESVTKVVDSSSTSNDAMNNTRKSTQKAMRTLFVNNVPHESNRRDLILAHFQKFGKVIDIHIPLNSERAFVQFSKREEAESALRAPDAVMGNRFIKLWWANRDSIPDNGLSTGNGASMKGRGMTASGGQNQLPIAAALKSNHVNSMAKGPAFHTGGAPSSSEQSKPVVATSGPKVTLLQRKKADTLEQLKETLRKKQEMLEQKRNEYRKKLATLEKQGTVVKGEEADEPDAKRAKVDAASDSGAAIASPKTESSTDKRVPIQKPLSTCKLSTETPSPDSKNLKQRPYSYTTSLKAPMANRYKLDNRTTTIKVVPPLPTGLADVAVLKEHFSSYGEVSKVELEDNVSIDSGKDHETDNENRAACVTFLKRSAAEKALANAKCWQEHMLQLVWVTRQSSRESNNNSKSKCASNDPKPADEVKTSSTEKLENTNVSEDNDSTLDKQETKESDNDNNKSNHESIEGASEAIVATGTDEDQSEQIRE</sequence>
<dbReference type="PANTHER" id="PTHR14398:SF0">
    <property type="entry name" value="ZINC FINGER PROTEIN SWM"/>
    <property type="match status" value="1"/>
</dbReference>
<feature type="compositionally biased region" description="Low complexity" evidence="5">
    <location>
        <begin position="1143"/>
        <end position="1152"/>
    </location>
</feature>
<dbReference type="InterPro" id="IPR000571">
    <property type="entry name" value="Znf_CCCH"/>
</dbReference>
<feature type="compositionally biased region" description="Basic and acidic residues" evidence="5">
    <location>
        <begin position="1133"/>
        <end position="1142"/>
    </location>
</feature>
<evidence type="ECO:0000259" key="6">
    <source>
        <dbReference type="PROSITE" id="PS50102"/>
    </source>
</evidence>
<keyword evidence="1 2" id="KW-0694">RNA-binding</keyword>
<dbReference type="InterPro" id="IPR035979">
    <property type="entry name" value="RBD_domain_sf"/>
</dbReference>
<dbReference type="SMART" id="SM00356">
    <property type="entry name" value="ZnF_C3H1"/>
    <property type="match status" value="1"/>
</dbReference>
<feature type="domain" description="C3H1-type" evidence="7">
    <location>
        <begin position="200"/>
        <end position="228"/>
    </location>
</feature>
<protein>
    <submittedName>
        <fullName evidence="9">Zinc finger CCCH domain-containing protein 41-like</fullName>
    </submittedName>
</protein>
<dbReference type="PROSITE" id="PS50102">
    <property type="entry name" value="RRM"/>
    <property type="match status" value="2"/>
</dbReference>
<evidence type="ECO:0000256" key="3">
    <source>
        <dbReference type="PROSITE-ProRule" id="PRU00723"/>
    </source>
</evidence>
<feature type="compositionally biased region" description="Basic and acidic residues" evidence="5">
    <location>
        <begin position="637"/>
        <end position="646"/>
    </location>
</feature>
<feature type="compositionally biased region" description="Acidic residues" evidence="5">
    <location>
        <begin position="20"/>
        <end position="34"/>
    </location>
</feature>
<keyword evidence="3" id="KW-0863">Zinc-finger</keyword>
<dbReference type="SUPFAM" id="SSF54928">
    <property type="entry name" value="RNA-binding domain, RBD"/>
    <property type="match status" value="2"/>
</dbReference>
<keyword evidence="4" id="KW-0175">Coiled coil</keyword>
<dbReference type="CDD" id="cd12257">
    <property type="entry name" value="RRM1_RBM26_like"/>
    <property type="match status" value="2"/>
</dbReference>
<dbReference type="RefSeq" id="XP_010430816.1">
    <property type="nucleotide sequence ID" value="XM_010432514.1"/>
</dbReference>
<keyword evidence="8" id="KW-1185">Reference proteome</keyword>
<feature type="region of interest" description="Disordered" evidence="5">
    <location>
        <begin position="1050"/>
        <end position="1085"/>
    </location>
</feature>
<dbReference type="GeneID" id="104715061"/>
<evidence type="ECO:0000313" key="8">
    <source>
        <dbReference type="Proteomes" id="UP000694864"/>
    </source>
</evidence>
<dbReference type="InterPro" id="IPR000504">
    <property type="entry name" value="RRM_dom"/>
</dbReference>
<feature type="compositionally biased region" description="Polar residues" evidence="5">
    <location>
        <begin position="1"/>
        <end position="13"/>
    </location>
</feature>
<organism evidence="8 9">
    <name type="scientific">Camelina sativa</name>
    <name type="common">False flax</name>
    <name type="synonym">Myagrum sativum</name>
    <dbReference type="NCBI Taxonomy" id="90675"/>
    <lineage>
        <taxon>Eukaryota</taxon>
        <taxon>Viridiplantae</taxon>
        <taxon>Streptophyta</taxon>
        <taxon>Embryophyta</taxon>
        <taxon>Tracheophyta</taxon>
        <taxon>Spermatophyta</taxon>
        <taxon>Magnoliopsida</taxon>
        <taxon>eudicotyledons</taxon>
        <taxon>Gunneridae</taxon>
        <taxon>Pentapetalae</taxon>
        <taxon>rosids</taxon>
        <taxon>malvids</taxon>
        <taxon>Brassicales</taxon>
        <taxon>Brassicaceae</taxon>
        <taxon>Camelineae</taxon>
        <taxon>Camelina</taxon>
    </lineage>
</organism>
<gene>
    <name evidence="9" type="primary">LOC104715061</name>
</gene>
<feature type="coiled-coil region" evidence="4">
    <location>
        <begin position="1086"/>
        <end position="1121"/>
    </location>
</feature>
<keyword evidence="3" id="KW-0479">Metal-binding</keyword>
<feature type="compositionally biased region" description="Polar residues" evidence="5">
    <location>
        <begin position="852"/>
        <end position="869"/>
    </location>
</feature>
<dbReference type="Proteomes" id="UP000694864">
    <property type="component" value="Chromosome 9"/>
</dbReference>
<reference evidence="9" key="2">
    <citation type="submission" date="2025-08" db="UniProtKB">
        <authorList>
            <consortium name="RefSeq"/>
        </authorList>
    </citation>
    <scope>IDENTIFICATION</scope>
    <source>
        <tissue evidence="9">Leaf</tissue>
    </source>
</reference>
<feature type="region of interest" description="Disordered" evidence="5">
    <location>
        <begin position="628"/>
        <end position="694"/>
    </location>
</feature>
<feature type="region of interest" description="Disordered" evidence="5">
    <location>
        <begin position="1124"/>
        <end position="1190"/>
    </location>
</feature>
<feature type="domain" description="RRM" evidence="6">
    <location>
        <begin position="438"/>
        <end position="510"/>
    </location>
</feature>
<dbReference type="Pfam" id="PF00076">
    <property type="entry name" value="RRM_1"/>
    <property type="match status" value="2"/>
</dbReference>
<feature type="compositionally biased region" description="Basic and acidic residues" evidence="5">
    <location>
        <begin position="1343"/>
        <end position="1364"/>
    </location>
</feature>
<feature type="compositionally biased region" description="Polar residues" evidence="5">
    <location>
        <begin position="356"/>
        <end position="373"/>
    </location>
</feature>
<feature type="region of interest" description="Disordered" evidence="5">
    <location>
        <begin position="1"/>
        <end position="125"/>
    </location>
</feature>
<proteinExistence type="predicted"/>
<evidence type="ECO:0000256" key="1">
    <source>
        <dbReference type="ARBA" id="ARBA00022884"/>
    </source>
</evidence>
<feature type="region of interest" description="Disordered" evidence="5">
    <location>
        <begin position="335"/>
        <end position="383"/>
    </location>
</feature>
<evidence type="ECO:0000256" key="2">
    <source>
        <dbReference type="PROSITE-ProRule" id="PRU00176"/>
    </source>
</evidence>
<dbReference type="PROSITE" id="PS50103">
    <property type="entry name" value="ZF_C3H1"/>
    <property type="match status" value="1"/>
</dbReference>
<feature type="region of interest" description="Disordered" evidence="5">
    <location>
        <begin position="1301"/>
        <end position="1386"/>
    </location>
</feature>
<evidence type="ECO:0000256" key="4">
    <source>
        <dbReference type="SAM" id="Coils"/>
    </source>
</evidence>
<feature type="compositionally biased region" description="Basic and acidic residues" evidence="5">
    <location>
        <begin position="1318"/>
        <end position="1332"/>
    </location>
</feature>
<evidence type="ECO:0000256" key="5">
    <source>
        <dbReference type="SAM" id="MobiDB-lite"/>
    </source>
</evidence>
<feature type="compositionally biased region" description="Polar residues" evidence="5">
    <location>
        <begin position="672"/>
        <end position="687"/>
    </location>
</feature>
<dbReference type="InterPro" id="IPR012677">
    <property type="entry name" value="Nucleotide-bd_a/b_plait_sf"/>
</dbReference>
<feature type="domain" description="RRM" evidence="6">
    <location>
        <begin position="934"/>
        <end position="1006"/>
    </location>
</feature>
<feature type="compositionally biased region" description="Polar residues" evidence="5">
    <location>
        <begin position="1168"/>
        <end position="1183"/>
    </location>
</feature>
<feature type="zinc finger region" description="C3H1-type" evidence="3">
    <location>
        <begin position="200"/>
        <end position="228"/>
    </location>
</feature>
<dbReference type="InterPro" id="IPR045137">
    <property type="entry name" value="RBM26/27"/>
</dbReference>
<name>A0ABM0TSY1_CAMSA</name>
<dbReference type="SMART" id="SM00360">
    <property type="entry name" value="RRM"/>
    <property type="match status" value="2"/>
</dbReference>
<feature type="coiled-coil region" evidence="4">
    <location>
        <begin position="590"/>
        <end position="625"/>
    </location>
</feature>
<feature type="compositionally biased region" description="Low complexity" evidence="5">
    <location>
        <begin position="1304"/>
        <end position="1315"/>
    </location>
</feature>
<evidence type="ECO:0000259" key="7">
    <source>
        <dbReference type="PROSITE" id="PS50103"/>
    </source>
</evidence>
<feature type="compositionally biased region" description="Polar residues" evidence="5">
    <location>
        <begin position="91"/>
        <end position="105"/>
    </location>
</feature>
<dbReference type="PANTHER" id="PTHR14398">
    <property type="entry name" value="RNA RECOGNITION RRM/RNP DOMAIN"/>
    <property type="match status" value="1"/>
</dbReference>
<feature type="compositionally biased region" description="Acidic residues" evidence="5">
    <location>
        <begin position="1376"/>
        <end position="1386"/>
    </location>
</feature>
<keyword evidence="3" id="KW-0862">Zinc</keyword>
<feature type="region of interest" description="Disordered" evidence="5">
    <location>
        <begin position="554"/>
        <end position="589"/>
    </location>
</feature>
<evidence type="ECO:0000313" key="9">
    <source>
        <dbReference type="RefSeq" id="XP_010430816.1"/>
    </source>
</evidence>